<keyword evidence="3" id="KW-1185">Reference proteome</keyword>
<dbReference type="Pfam" id="PF14054">
    <property type="entry name" value="DUF4249"/>
    <property type="match status" value="1"/>
</dbReference>
<feature type="signal peptide" evidence="1">
    <location>
        <begin position="1"/>
        <end position="28"/>
    </location>
</feature>
<dbReference type="OrthoDB" id="1062680at2"/>
<reference evidence="2 3" key="1">
    <citation type="submission" date="2018-06" db="EMBL/GenBank/DDBJ databases">
        <title>Genome sequencing of Flavobacterium.</title>
        <authorList>
            <person name="Baek M.-G."/>
            <person name="Yi H."/>
        </authorList>
    </citation>
    <scope>NUCLEOTIDE SEQUENCE [LARGE SCALE GENOMIC DNA]</scope>
    <source>
        <strain evidence="2 3">HYN0086</strain>
    </source>
</reference>
<evidence type="ECO:0000313" key="2">
    <source>
        <dbReference type="EMBL" id="AXB56297.1"/>
    </source>
</evidence>
<feature type="chain" id="PRO_5016765424" evidence="1">
    <location>
        <begin position="29"/>
        <end position="402"/>
    </location>
</feature>
<dbReference type="PROSITE" id="PS51257">
    <property type="entry name" value="PROKAR_LIPOPROTEIN"/>
    <property type="match status" value="1"/>
</dbReference>
<organism evidence="2 3">
    <name type="scientific">Flavobacterium fluviale</name>
    <dbReference type="NCBI Taxonomy" id="2249356"/>
    <lineage>
        <taxon>Bacteria</taxon>
        <taxon>Pseudomonadati</taxon>
        <taxon>Bacteroidota</taxon>
        <taxon>Flavobacteriia</taxon>
        <taxon>Flavobacteriales</taxon>
        <taxon>Flavobacteriaceae</taxon>
        <taxon>Flavobacterium</taxon>
    </lineage>
</organism>
<evidence type="ECO:0000256" key="1">
    <source>
        <dbReference type="SAM" id="SignalP"/>
    </source>
</evidence>
<evidence type="ECO:0000313" key="3">
    <source>
        <dbReference type="Proteomes" id="UP000251561"/>
    </source>
</evidence>
<gene>
    <name evidence="2" type="ORF">HYN86_06665</name>
</gene>
<keyword evidence="1" id="KW-0732">Signal</keyword>
<accession>A0A344LQV5</accession>
<protein>
    <submittedName>
        <fullName evidence="2">DUF4249 domain-containing protein</fullName>
    </submittedName>
</protein>
<proteinExistence type="predicted"/>
<dbReference type="Proteomes" id="UP000251561">
    <property type="component" value="Chromosome"/>
</dbReference>
<dbReference type="KEGG" id="ffl:HYN86_06665"/>
<dbReference type="InterPro" id="IPR025345">
    <property type="entry name" value="DUF4249"/>
</dbReference>
<name>A0A344LQV5_9FLAO</name>
<dbReference type="AlphaFoldDB" id="A0A344LQV5"/>
<dbReference type="EMBL" id="CP030261">
    <property type="protein sequence ID" value="AXB56297.1"/>
    <property type="molecule type" value="Genomic_DNA"/>
</dbReference>
<sequence length="402" mass="45842">MDSNIMKTLFKNKPILLLLFSILLSSCAENYALQSDTYEEALVVEATITNELKTHEIKISKTARLEDTGVQNETGATVVVKDNLGTVYPFREQDGVYVSENPFQATPNTIYTLEIRTKDGKVYESSNETLTTENPILDVVPAVVTDSKEGRGVQIRVTNYDPSNTSKYYRYEYDETYKIIAPVYRQEKLVVKPEPRTVGLEPNDPNTRICYSTKSSNEIILTSTTDLQEDRVNFPVRFISDQNYIISHRYSILVKQYVQSLESYTFRRTMKEISSSGSVLSPKQPGFINGNIKCISHTDQKAIGFFEVSSFSSKRMFFNYADLFPGEMLPPYYTDCTEEEYKFCFGLSMPIPCRGNVLIDRLNSNTISYKYNIEGAFYYMVPVECGDCTSFSSNQIPSFWTN</sequence>